<reference evidence="1 2" key="1">
    <citation type="submission" date="2012-12" db="EMBL/GenBank/DDBJ databases">
        <title>Genome Assembly of Photobacterium sp. AK15.</title>
        <authorList>
            <person name="Khatri I."/>
            <person name="Vaidya B."/>
            <person name="Srinivas T.N.R."/>
            <person name="Subramanian S."/>
            <person name="Pinnaka A."/>
        </authorList>
    </citation>
    <scope>NUCLEOTIDE SEQUENCE [LARGE SCALE GENOMIC DNA]</scope>
    <source>
        <strain evidence="1 2">AK15</strain>
    </source>
</reference>
<dbReference type="PANTHER" id="PTHR33835">
    <property type="entry name" value="YALI0C07656P"/>
    <property type="match status" value="1"/>
</dbReference>
<dbReference type="PATRIC" id="fig|1056511.3.peg.1191"/>
<dbReference type="AlphaFoldDB" id="L8JGN4"/>
<proteinExistence type="predicted"/>
<evidence type="ECO:0000313" key="2">
    <source>
        <dbReference type="Proteomes" id="UP000011134"/>
    </source>
</evidence>
<dbReference type="PANTHER" id="PTHR33835:SF1">
    <property type="entry name" value="METALLO-BETA-LACTAMASE DOMAIN-CONTAINING PROTEIN"/>
    <property type="match status" value="1"/>
</dbReference>
<name>L8JGN4_9GAMM</name>
<dbReference type="EMBL" id="AMZO01000006">
    <property type="protein sequence ID" value="ELR66664.1"/>
    <property type="molecule type" value="Genomic_DNA"/>
</dbReference>
<protein>
    <submittedName>
        <fullName evidence="1">Uncharacterized protein</fullName>
    </submittedName>
</protein>
<comment type="caution">
    <text evidence="1">The sequence shown here is derived from an EMBL/GenBank/DDBJ whole genome shotgun (WGS) entry which is preliminary data.</text>
</comment>
<accession>L8JGN4</accession>
<sequence length="150" mass="17686">MEHYPDAHLSGTDQVIRKRADLHFDDSLNVDRKWPWRDEIDQVLVSGSSLMQECVFFHHPSQTVIVTDLIENFSENHFKGWRKLLCKLAGIVAPNGKTPLDWRLSFKKEVVREHIHTIQEWQPERIIMAHGEIIEQDAEAFLQRSFNWVE</sequence>
<organism evidence="1 2">
    <name type="scientific">Photobacterium marinum</name>
    <dbReference type="NCBI Taxonomy" id="1056511"/>
    <lineage>
        <taxon>Bacteria</taxon>
        <taxon>Pseudomonadati</taxon>
        <taxon>Pseudomonadota</taxon>
        <taxon>Gammaproteobacteria</taxon>
        <taxon>Vibrionales</taxon>
        <taxon>Vibrionaceae</taxon>
        <taxon>Photobacterium</taxon>
    </lineage>
</organism>
<gene>
    <name evidence="1" type="ORF">C942_04362</name>
</gene>
<evidence type="ECO:0000313" key="1">
    <source>
        <dbReference type="EMBL" id="ELR66664.1"/>
    </source>
</evidence>
<keyword evidence="2" id="KW-1185">Reference proteome</keyword>
<dbReference type="InterPro" id="IPR025638">
    <property type="entry name" value="DUF4336"/>
</dbReference>
<dbReference type="Proteomes" id="UP000011134">
    <property type="component" value="Unassembled WGS sequence"/>
</dbReference>